<evidence type="ECO:0000313" key="2">
    <source>
        <dbReference type="Proteomes" id="UP000740413"/>
    </source>
</evidence>
<gene>
    <name evidence="1" type="ORF">HW347_00295</name>
</gene>
<reference evidence="2" key="2">
    <citation type="submission" date="2023-07" db="EMBL/GenBank/DDBJ databases">
        <title>Zobellia barbeyronii sp. nov., a new marine flavobacterium, isolated from green and red algae.</title>
        <authorList>
            <person name="Nedashkovskaya O.I."/>
            <person name="Otstavnykh N."/>
            <person name="Zhukova N."/>
            <person name="Guzev K."/>
            <person name="Chausova V."/>
            <person name="Tekutyeva L."/>
            <person name="Mikhailov V."/>
            <person name="Isaeva M."/>
        </authorList>
    </citation>
    <scope>NUCLEOTIDE SEQUENCE [LARGE SCALE GENOMIC DNA]</scope>
    <source>
        <strain evidence="2">KMM 6746</strain>
    </source>
</reference>
<organism evidence="1 2">
    <name type="scientific">Zobellia barbeyronii</name>
    <dbReference type="NCBI Taxonomy" id="2748009"/>
    <lineage>
        <taxon>Bacteria</taxon>
        <taxon>Pseudomonadati</taxon>
        <taxon>Bacteroidota</taxon>
        <taxon>Flavobacteriia</taxon>
        <taxon>Flavobacteriales</taxon>
        <taxon>Flavobacteriaceae</taxon>
        <taxon>Zobellia</taxon>
    </lineage>
</organism>
<accession>A0ABS5W8A3</accession>
<keyword evidence="2" id="KW-1185">Reference proteome</keyword>
<dbReference type="Proteomes" id="UP000740413">
    <property type="component" value="Unassembled WGS sequence"/>
</dbReference>
<reference evidence="1 2" key="1">
    <citation type="submission" date="2020-06" db="EMBL/GenBank/DDBJ databases">
        <authorList>
            <person name="Isaeva M.P."/>
            <person name="Chernysheva N.Y."/>
        </authorList>
    </citation>
    <scope>NUCLEOTIDE SEQUENCE [LARGE SCALE GENOMIC DNA]</scope>
    <source>
        <strain evidence="1 2">KMM 6746</strain>
    </source>
</reference>
<dbReference type="RefSeq" id="WP_214609976.1">
    <property type="nucleotide sequence ID" value="NZ_JACATN010000001.1"/>
</dbReference>
<evidence type="ECO:0000313" key="1">
    <source>
        <dbReference type="EMBL" id="MBT2159678.1"/>
    </source>
</evidence>
<dbReference type="EMBL" id="JACATN010000001">
    <property type="protein sequence ID" value="MBT2159678.1"/>
    <property type="molecule type" value="Genomic_DNA"/>
</dbReference>
<sequence length="72" mass="8785">MKYKTVSKRKKNVAIRKKHKYNQLNLNKLYDSQLKSSIPKAHFIQYEWVYEIYRSDNICEEIRPILRKGVIQ</sequence>
<protein>
    <submittedName>
        <fullName evidence="1">Uncharacterized protein</fullName>
    </submittedName>
</protein>
<proteinExistence type="predicted"/>
<comment type="caution">
    <text evidence="1">The sequence shown here is derived from an EMBL/GenBank/DDBJ whole genome shotgun (WGS) entry which is preliminary data.</text>
</comment>
<name>A0ABS5W8A3_9FLAO</name>